<dbReference type="Pfam" id="PF13715">
    <property type="entry name" value="CarbopepD_reg_2"/>
    <property type="match status" value="1"/>
</dbReference>
<evidence type="ECO:0000256" key="7">
    <source>
        <dbReference type="PROSITE-ProRule" id="PRU01360"/>
    </source>
</evidence>
<dbReference type="Gene3D" id="2.170.130.10">
    <property type="entry name" value="TonB-dependent receptor, plug domain"/>
    <property type="match status" value="1"/>
</dbReference>
<gene>
    <name evidence="10" type="ORF">SAMN04487850_0797</name>
</gene>
<keyword evidence="11" id="KW-1185">Reference proteome</keyword>
<keyword evidence="2 7" id="KW-0813">Transport</keyword>
<protein>
    <submittedName>
        <fullName evidence="10">TonB-linked outer membrane protein, SusC/RagA family</fullName>
    </submittedName>
</protein>
<dbReference type="Proteomes" id="UP000199373">
    <property type="component" value="Unassembled WGS sequence"/>
</dbReference>
<dbReference type="Gene3D" id="2.40.170.20">
    <property type="entry name" value="TonB-dependent receptor, beta-barrel domain"/>
    <property type="match status" value="1"/>
</dbReference>
<feature type="chain" id="PRO_5011663692" evidence="8">
    <location>
        <begin position="28"/>
        <end position="1078"/>
    </location>
</feature>
<keyword evidence="6 7" id="KW-0998">Cell outer membrane</keyword>
<dbReference type="InterPro" id="IPR036942">
    <property type="entry name" value="Beta-barrel_TonB_sf"/>
</dbReference>
<dbReference type="InterPro" id="IPR012910">
    <property type="entry name" value="Plug_dom"/>
</dbReference>
<reference evidence="10 11" key="1">
    <citation type="submission" date="2016-10" db="EMBL/GenBank/DDBJ databases">
        <authorList>
            <person name="de Groot N.N."/>
        </authorList>
    </citation>
    <scope>NUCLEOTIDE SEQUENCE [LARGE SCALE GENOMIC DNA]</scope>
    <source>
        <strain evidence="10 11">TC2-24</strain>
    </source>
</reference>
<dbReference type="InterPro" id="IPR023997">
    <property type="entry name" value="TonB-dep_OMP_SusC/RagA_CS"/>
</dbReference>
<name>A0A1I0MN34_9BACT</name>
<dbReference type="PROSITE" id="PS52016">
    <property type="entry name" value="TONB_DEPENDENT_REC_3"/>
    <property type="match status" value="1"/>
</dbReference>
<keyword evidence="4 7" id="KW-0812">Transmembrane</keyword>
<dbReference type="NCBIfam" id="TIGR04057">
    <property type="entry name" value="SusC_RagA_signa"/>
    <property type="match status" value="1"/>
</dbReference>
<evidence type="ECO:0000313" key="11">
    <source>
        <dbReference type="Proteomes" id="UP000199373"/>
    </source>
</evidence>
<keyword evidence="8" id="KW-0732">Signal</keyword>
<dbReference type="FunFam" id="2.60.40.1120:FF:000003">
    <property type="entry name" value="Outer membrane protein Omp121"/>
    <property type="match status" value="1"/>
</dbReference>
<evidence type="ECO:0000256" key="4">
    <source>
        <dbReference type="ARBA" id="ARBA00022692"/>
    </source>
</evidence>
<feature type="signal peptide" evidence="8">
    <location>
        <begin position="1"/>
        <end position="27"/>
    </location>
</feature>
<dbReference type="EMBL" id="FOIQ01000001">
    <property type="protein sequence ID" value="SEV89577.1"/>
    <property type="molecule type" value="Genomic_DNA"/>
</dbReference>
<dbReference type="NCBIfam" id="TIGR04056">
    <property type="entry name" value="OMP_RagA_SusC"/>
    <property type="match status" value="1"/>
</dbReference>
<evidence type="ECO:0000256" key="5">
    <source>
        <dbReference type="ARBA" id="ARBA00023136"/>
    </source>
</evidence>
<evidence type="ECO:0000313" key="10">
    <source>
        <dbReference type="EMBL" id="SEV89577.1"/>
    </source>
</evidence>
<organism evidence="10 11">
    <name type="scientific">Prevotella aff. ruminicola Tc2-24</name>
    <dbReference type="NCBI Taxonomy" id="81582"/>
    <lineage>
        <taxon>Bacteria</taxon>
        <taxon>Pseudomonadati</taxon>
        <taxon>Bacteroidota</taxon>
        <taxon>Bacteroidia</taxon>
        <taxon>Bacteroidales</taxon>
        <taxon>Prevotellaceae</taxon>
        <taxon>Prevotella</taxon>
    </lineage>
</organism>
<evidence type="ECO:0000256" key="8">
    <source>
        <dbReference type="SAM" id="SignalP"/>
    </source>
</evidence>
<dbReference type="AlphaFoldDB" id="A0A1I0MN34"/>
<comment type="subcellular location">
    <subcellularLocation>
        <location evidence="1 7">Cell outer membrane</location>
        <topology evidence="1 7">Multi-pass membrane protein</topology>
    </subcellularLocation>
</comment>
<evidence type="ECO:0000256" key="1">
    <source>
        <dbReference type="ARBA" id="ARBA00004571"/>
    </source>
</evidence>
<evidence type="ECO:0000256" key="2">
    <source>
        <dbReference type="ARBA" id="ARBA00022448"/>
    </source>
</evidence>
<keyword evidence="5 7" id="KW-0472">Membrane</keyword>
<dbReference type="Gene3D" id="2.60.40.1120">
    <property type="entry name" value="Carboxypeptidase-like, regulatory domain"/>
    <property type="match status" value="1"/>
</dbReference>
<proteinExistence type="inferred from homology"/>
<comment type="similarity">
    <text evidence="7">Belongs to the TonB-dependent receptor family.</text>
</comment>
<accession>A0A1I0MN34</accession>
<dbReference type="Pfam" id="PF07715">
    <property type="entry name" value="Plug"/>
    <property type="match status" value="1"/>
</dbReference>
<dbReference type="InterPro" id="IPR039426">
    <property type="entry name" value="TonB-dep_rcpt-like"/>
</dbReference>
<sequence>MQKTINLKKAGILGILFFSMSPTVATADGIRENATSVQTVQQNVNIKGKVADSNGEPIIGASIRVKGLSAGVVSDLEGNFELQIPSGHSTLQVSFVGFKTQEVAVSPGKTNYQIVLREDNETLNEVVVVGYGTMKKSDITGSVTSVNTEQMMRRTPVSLAQGLQGAAAGVVVTQAGGDPTGGYNIRIRGVATMDGNTDPLWVVDGIQHGNASNLDWLDPNDVESIEILKDASATAIYGSRGANGVIMVTTKHGKVGRLHVDMKADFGISTLARRLDMASLGDWLSAYRQAIEADGKVPYTAYNGEYDKQLHAINWQDVMTQQSFRQQYNLSISGGSDVLQANASVGYLDNKGIIVNSWNKRLTLRLGMNANLKNKVKIGFNSNFSTGKGKGGGNLINYARTLPTMDYVENGILTHVPVQYEDGSFGHWNYDPTTISYAAGKYQSNPYADQYVRRYKDDWDNDNAAIRNSAFIEVKILKGLTFRSNMNLDFSASNSWYYNAPYADTQYTWEQWDTDENGNKYGVDEFGTNGYAQTHYGIENYFTYDTTFKSHHFTMMIGQSASKSHGSWNNSSTKDLRFNFLRGFFSEDPDKYNNGNGAPNMSERFASYFGRINYAYKDRYLLTATIRRDGSSKFGADNHWGTFPSASLAWRASEESFIKNLDIFSNLKVRLGWGRVGNANVNATDALPQLSSSGSYDFYNIDGERYKRYFGLAQTSEIDTGLMWEASEQTNFGLDLGFLNGDLNITLDYYIRDTRNLILNKAIRPSAGFSSIKTNFGKIRNQGLEFNISYNKQLNHDWSIGIALNGEASKNKAVDIGTGTTTSGPTGAGWENKQVCYNGLPLGTFQGYVVDHIIKDQGEIDGLNAKAVEIYGDGSYYDRLTTGPGDFLFKDLNGDGHITTDDKAYLGDGFPDLTYGLNLTARYRNWDASAYIYGVIGQEILSWAKNYMTSIRSENEGYYNLLADYAKNSWSTLNPNASYPRLTRDDMSSNYRVSDYYVEKADYLKISNLQIGYTFNTKKVANYINNARIYASIQNLLTISPYNKYGDPEVNGGVTTMGYDAGRYPFPRTFMLGIQLGF</sequence>
<dbReference type="GO" id="GO:0009279">
    <property type="term" value="C:cell outer membrane"/>
    <property type="evidence" value="ECO:0007669"/>
    <property type="project" value="UniProtKB-SubCell"/>
</dbReference>
<dbReference type="SUPFAM" id="SSF49464">
    <property type="entry name" value="Carboxypeptidase regulatory domain-like"/>
    <property type="match status" value="1"/>
</dbReference>
<evidence type="ECO:0000256" key="6">
    <source>
        <dbReference type="ARBA" id="ARBA00023237"/>
    </source>
</evidence>
<dbReference type="InterPro" id="IPR023996">
    <property type="entry name" value="TonB-dep_OMP_SusC/RagA"/>
</dbReference>
<dbReference type="InterPro" id="IPR037066">
    <property type="entry name" value="Plug_dom_sf"/>
</dbReference>
<dbReference type="InterPro" id="IPR008969">
    <property type="entry name" value="CarboxyPept-like_regulatory"/>
</dbReference>
<dbReference type="FunFam" id="2.170.130.10:FF:000008">
    <property type="entry name" value="SusC/RagA family TonB-linked outer membrane protein"/>
    <property type="match status" value="1"/>
</dbReference>
<feature type="domain" description="TonB-dependent receptor plug" evidence="9">
    <location>
        <begin position="136"/>
        <end position="245"/>
    </location>
</feature>
<dbReference type="SUPFAM" id="SSF56935">
    <property type="entry name" value="Porins"/>
    <property type="match status" value="1"/>
</dbReference>
<evidence type="ECO:0000259" key="9">
    <source>
        <dbReference type="Pfam" id="PF07715"/>
    </source>
</evidence>
<evidence type="ECO:0000256" key="3">
    <source>
        <dbReference type="ARBA" id="ARBA00022452"/>
    </source>
</evidence>
<keyword evidence="3 7" id="KW-1134">Transmembrane beta strand</keyword>